<feature type="compositionally biased region" description="Basic residues" evidence="10">
    <location>
        <begin position="654"/>
        <end position="663"/>
    </location>
</feature>
<evidence type="ECO:0000256" key="9">
    <source>
        <dbReference type="SAM" id="Coils"/>
    </source>
</evidence>
<evidence type="ECO:0000256" key="10">
    <source>
        <dbReference type="SAM" id="MobiDB-lite"/>
    </source>
</evidence>
<feature type="region of interest" description="Disordered" evidence="10">
    <location>
        <begin position="627"/>
        <end position="683"/>
    </location>
</feature>
<dbReference type="FunFam" id="2.40.50.140:FF:000303">
    <property type="entry name" value="Protection of telomeres protein 1"/>
    <property type="match status" value="1"/>
</dbReference>
<dbReference type="GO" id="GO:0016233">
    <property type="term" value="P:telomere capping"/>
    <property type="evidence" value="ECO:0007669"/>
    <property type="project" value="TreeGrafter"/>
</dbReference>
<dbReference type="Gene3D" id="2.40.50.140">
    <property type="entry name" value="Nucleic acid-binding proteins"/>
    <property type="match status" value="2"/>
</dbReference>
<organism evidence="12 13">
    <name type="scientific">Podospora australis</name>
    <dbReference type="NCBI Taxonomy" id="1536484"/>
    <lineage>
        <taxon>Eukaryota</taxon>
        <taxon>Fungi</taxon>
        <taxon>Dikarya</taxon>
        <taxon>Ascomycota</taxon>
        <taxon>Pezizomycotina</taxon>
        <taxon>Sordariomycetes</taxon>
        <taxon>Sordariomycetidae</taxon>
        <taxon>Sordariales</taxon>
        <taxon>Podosporaceae</taxon>
        <taxon>Podospora</taxon>
    </lineage>
</organism>
<feature type="coiled-coil region" evidence="9">
    <location>
        <begin position="342"/>
        <end position="369"/>
    </location>
</feature>
<feature type="region of interest" description="Disordered" evidence="10">
    <location>
        <begin position="396"/>
        <end position="464"/>
    </location>
</feature>
<name>A0AAN6X3X0_9PEZI</name>
<evidence type="ECO:0000313" key="12">
    <source>
        <dbReference type="EMBL" id="KAK4192913.1"/>
    </source>
</evidence>
<accession>A0AAN6X3X0</accession>
<evidence type="ECO:0000256" key="2">
    <source>
        <dbReference type="ARBA" id="ARBA00004574"/>
    </source>
</evidence>
<keyword evidence="7" id="KW-0238">DNA-binding</keyword>
<dbReference type="Pfam" id="PF16686">
    <property type="entry name" value="POT1PC"/>
    <property type="match status" value="1"/>
</dbReference>
<feature type="compositionally biased region" description="Low complexity" evidence="10">
    <location>
        <begin position="435"/>
        <end position="450"/>
    </location>
</feature>
<dbReference type="PANTHER" id="PTHR14513:SF0">
    <property type="entry name" value="PROTECTION OF TELOMERES PROTEIN 1"/>
    <property type="match status" value="1"/>
</dbReference>
<gene>
    <name evidence="12" type="ORF">QBC35DRAFT_482113</name>
</gene>
<feature type="compositionally biased region" description="Acidic residues" evidence="10">
    <location>
        <begin position="536"/>
        <end position="550"/>
    </location>
</feature>
<evidence type="ECO:0000256" key="4">
    <source>
        <dbReference type="ARBA" id="ARBA00015253"/>
    </source>
</evidence>
<feature type="region of interest" description="Disordered" evidence="10">
    <location>
        <begin position="536"/>
        <end position="556"/>
    </location>
</feature>
<comment type="similarity">
    <text evidence="3">Belongs to the telombin family.</text>
</comment>
<evidence type="ECO:0000256" key="1">
    <source>
        <dbReference type="ARBA" id="ARBA00004123"/>
    </source>
</evidence>
<dbReference type="InterPro" id="IPR011564">
    <property type="entry name" value="Telomer_end-bd_POT1/Cdc13"/>
</dbReference>
<evidence type="ECO:0000313" key="13">
    <source>
        <dbReference type="Proteomes" id="UP001302126"/>
    </source>
</evidence>
<dbReference type="InterPro" id="IPR012340">
    <property type="entry name" value="NA-bd_OB-fold"/>
</dbReference>
<keyword evidence="5" id="KW-0158">Chromosome</keyword>
<dbReference type="PANTHER" id="PTHR14513">
    <property type="entry name" value="PROTECTION OF TELOMERES 1"/>
    <property type="match status" value="1"/>
</dbReference>
<feature type="domain" description="Telomeric single stranded DNA binding POT1/Cdc13" evidence="11">
    <location>
        <begin position="19"/>
        <end position="167"/>
    </location>
</feature>
<feature type="region of interest" description="Disordered" evidence="10">
    <location>
        <begin position="246"/>
        <end position="268"/>
    </location>
</feature>
<dbReference type="InterPro" id="IPR032042">
    <property type="entry name" value="POT1PC"/>
</dbReference>
<evidence type="ECO:0000256" key="5">
    <source>
        <dbReference type="ARBA" id="ARBA00022454"/>
    </source>
</evidence>
<keyword evidence="6" id="KW-0779">Telomere</keyword>
<dbReference type="GO" id="GO:0000783">
    <property type="term" value="C:nuclear telomere cap complex"/>
    <property type="evidence" value="ECO:0007669"/>
    <property type="project" value="TreeGrafter"/>
</dbReference>
<dbReference type="SMART" id="SM00976">
    <property type="entry name" value="Telo_bind"/>
    <property type="match status" value="1"/>
</dbReference>
<sequence>MIGSSAGGQPGAFALPAKFTALRDIMEEKVKVGLLYNVIGLVQDCQLPIKTAKTDWKMKIRLVDASIIDEASWDVPFDIFRPERDMPEVGLGDVVVLQRVKVQSYHSNPYSLITNHQTSIRVFKASDIPKPPKSAQSALRPCPKRDVRPELTSEESQLVSRIYHAMDKNLLVDEETFKVRVDMSLNVKDKFSLLKDAKADHYYNVIAQVVRDPYFDYDDKVTMYVSDYTENPHFRLQTWEDLGRDGGDPWGYTSTDPDPEPTRPDWHGPDGKRSIQLTIFEPHANTVRDEKVAVGQWLFIQNLHVTFGHDSNALEGKLHSDMKHPSKVNIHVLDVDEPDTIEPRLKERLKDALRRCRDAEKEKAKQIKAIKSAADAGQKRKATDDLDQKLRAKQRRLLKRQAAQSVSRQDTESPSIPPQDSESRPPSRQAREPPRQQQQQRQQEQQQSNAEEADRDLNPNIICEHRKKTSRNKIGELLRNVTEDIVTDDSNGTTNCIIPYINKSYLPRVRVVDFHPSALEDFAIGKKLNKYRDLFSDEEQSSENSDDDGNDPTPRTRAWEWSFALQLEDVPPPGTNFPKERVWVLVDNHAGQCLTDLDATDLHMDKRALTKLREKLFVLWGNLEEVKKSRSQPPQDEEKKERPVSRGGTGSGKGKGKGKRGGRMAKPPIEESEEEEKEEAAAAAAEVDLFNKPFLCPINQYGMHDKKNNQWVRSFGLFGVRIRS</sequence>
<dbReference type="InterPro" id="IPR028389">
    <property type="entry name" value="POT1"/>
</dbReference>
<evidence type="ECO:0000256" key="8">
    <source>
        <dbReference type="ARBA" id="ARBA00023242"/>
    </source>
</evidence>
<protein>
    <recommendedName>
        <fullName evidence="4">Protection of telomeres protein 1</fullName>
    </recommendedName>
</protein>
<keyword evidence="13" id="KW-1185">Reference proteome</keyword>
<reference evidence="12" key="1">
    <citation type="journal article" date="2023" name="Mol. Phylogenet. Evol.">
        <title>Genome-scale phylogeny and comparative genomics of the fungal order Sordariales.</title>
        <authorList>
            <person name="Hensen N."/>
            <person name="Bonometti L."/>
            <person name="Westerberg I."/>
            <person name="Brannstrom I.O."/>
            <person name="Guillou S."/>
            <person name="Cros-Aarteil S."/>
            <person name="Calhoun S."/>
            <person name="Haridas S."/>
            <person name="Kuo A."/>
            <person name="Mondo S."/>
            <person name="Pangilinan J."/>
            <person name="Riley R."/>
            <person name="LaButti K."/>
            <person name="Andreopoulos B."/>
            <person name="Lipzen A."/>
            <person name="Chen C."/>
            <person name="Yan M."/>
            <person name="Daum C."/>
            <person name="Ng V."/>
            <person name="Clum A."/>
            <person name="Steindorff A."/>
            <person name="Ohm R.A."/>
            <person name="Martin F."/>
            <person name="Silar P."/>
            <person name="Natvig D.O."/>
            <person name="Lalanne C."/>
            <person name="Gautier V."/>
            <person name="Ament-Velasquez S.L."/>
            <person name="Kruys A."/>
            <person name="Hutchinson M.I."/>
            <person name="Powell A.J."/>
            <person name="Barry K."/>
            <person name="Miller A.N."/>
            <person name="Grigoriev I.V."/>
            <person name="Debuchy R."/>
            <person name="Gladieux P."/>
            <person name="Hiltunen Thoren M."/>
            <person name="Johannesson H."/>
        </authorList>
    </citation>
    <scope>NUCLEOTIDE SEQUENCE</scope>
    <source>
        <strain evidence="12">PSN309</strain>
    </source>
</reference>
<evidence type="ECO:0000259" key="11">
    <source>
        <dbReference type="SMART" id="SM00976"/>
    </source>
</evidence>
<evidence type="ECO:0000256" key="3">
    <source>
        <dbReference type="ARBA" id="ARBA00008442"/>
    </source>
</evidence>
<dbReference type="Pfam" id="PF02765">
    <property type="entry name" value="POT1"/>
    <property type="match status" value="1"/>
</dbReference>
<dbReference type="EMBL" id="MU864352">
    <property type="protein sequence ID" value="KAK4192913.1"/>
    <property type="molecule type" value="Genomic_DNA"/>
</dbReference>
<dbReference type="SUPFAM" id="SSF50249">
    <property type="entry name" value="Nucleic acid-binding proteins"/>
    <property type="match status" value="2"/>
</dbReference>
<keyword evidence="9" id="KW-0175">Coiled coil</keyword>
<feature type="compositionally biased region" description="Basic and acidic residues" evidence="10">
    <location>
        <begin position="421"/>
        <end position="434"/>
    </location>
</feature>
<proteinExistence type="inferred from homology"/>
<feature type="compositionally biased region" description="Polar residues" evidence="10">
    <location>
        <begin position="405"/>
        <end position="420"/>
    </location>
</feature>
<dbReference type="AlphaFoldDB" id="A0AAN6X3X0"/>
<comment type="subcellular location">
    <subcellularLocation>
        <location evidence="2">Chromosome</location>
        <location evidence="2">Telomere</location>
    </subcellularLocation>
    <subcellularLocation>
        <location evidence="1">Nucleus</location>
    </subcellularLocation>
</comment>
<dbReference type="GO" id="GO:0032210">
    <property type="term" value="P:regulation of telomere maintenance via telomerase"/>
    <property type="evidence" value="ECO:0007669"/>
    <property type="project" value="TreeGrafter"/>
</dbReference>
<dbReference type="GO" id="GO:0010521">
    <property type="term" value="F:telomerase inhibitor activity"/>
    <property type="evidence" value="ECO:0007669"/>
    <property type="project" value="TreeGrafter"/>
</dbReference>
<evidence type="ECO:0000256" key="7">
    <source>
        <dbReference type="ARBA" id="ARBA00023125"/>
    </source>
</evidence>
<dbReference type="GO" id="GO:0098505">
    <property type="term" value="F:G-rich strand telomeric DNA binding"/>
    <property type="evidence" value="ECO:0007669"/>
    <property type="project" value="TreeGrafter"/>
</dbReference>
<comment type="caution">
    <text evidence="12">The sequence shown here is derived from an EMBL/GenBank/DDBJ whole genome shotgun (WGS) entry which is preliminary data.</text>
</comment>
<keyword evidence="8" id="KW-0539">Nucleus</keyword>
<evidence type="ECO:0000256" key="6">
    <source>
        <dbReference type="ARBA" id="ARBA00022895"/>
    </source>
</evidence>
<reference evidence="12" key="2">
    <citation type="submission" date="2023-05" db="EMBL/GenBank/DDBJ databases">
        <authorList>
            <consortium name="Lawrence Berkeley National Laboratory"/>
            <person name="Steindorff A."/>
            <person name="Hensen N."/>
            <person name="Bonometti L."/>
            <person name="Westerberg I."/>
            <person name="Brannstrom I.O."/>
            <person name="Guillou S."/>
            <person name="Cros-Aarteil S."/>
            <person name="Calhoun S."/>
            <person name="Haridas S."/>
            <person name="Kuo A."/>
            <person name="Mondo S."/>
            <person name="Pangilinan J."/>
            <person name="Riley R."/>
            <person name="Labutti K."/>
            <person name="Andreopoulos B."/>
            <person name="Lipzen A."/>
            <person name="Chen C."/>
            <person name="Yanf M."/>
            <person name="Daum C."/>
            <person name="Ng V."/>
            <person name="Clum A."/>
            <person name="Ohm R."/>
            <person name="Martin F."/>
            <person name="Silar P."/>
            <person name="Natvig D."/>
            <person name="Lalanne C."/>
            <person name="Gautier V."/>
            <person name="Ament-Velasquez S.L."/>
            <person name="Kruys A."/>
            <person name="Hutchinson M.I."/>
            <person name="Powell A.J."/>
            <person name="Barry K."/>
            <person name="Miller A.N."/>
            <person name="Grigoriev I.V."/>
            <person name="Debuchy R."/>
            <person name="Gladieux P."/>
            <person name="Thoren M.H."/>
            <person name="Johannesson H."/>
        </authorList>
    </citation>
    <scope>NUCLEOTIDE SEQUENCE</scope>
    <source>
        <strain evidence="12">PSN309</strain>
    </source>
</reference>
<dbReference type="Proteomes" id="UP001302126">
    <property type="component" value="Unassembled WGS sequence"/>
</dbReference>